<feature type="binding site" evidence="17">
    <location>
        <position position="455"/>
    </location>
    <ligand>
        <name>(6S)-NADPHX</name>
        <dbReference type="ChEBI" id="CHEBI:64076"/>
    </ligand>
</feature>
<dbReference type="InterPro" id="IPR004443">
    <property type="entry name" value="YjeF_N_dom"/>
</dbReference>
<evidence type="ECO:0000256" key="1">
    <source>
        <dbReference type="ARBA" id="ARBA00000013"/>
    </source>
</evidence>
<comment type="cofactor">
    <cofactor evidence="18 19">
        <name>K(+)</name>
        <dbReference type="ChEBI" id="CHEBI:29103"/>
    </cofactor>
    <text evidence="18 19">Binds 1 potassium ion per subunit.</text>
</comment>
<dbReference type="EMBL" id="MDTQ01000001">
    <property type="protein sequence ID" value="ODC02419.1"/>
    <property type="molecule type" value="Genomic_DNA"/>
</dbReference>
<feature type="binding site" evidence="17">
    <location>
        <begin position="423"/>
        <end position="427"/>
    </location>
    <ligand>
        <name>AMP</name>
        <dbReference type="ChEBI" id="CHEBI:456215"/>
    </ligand>
</feature>
<evidence type="ECO:0000256" key="11">
    <source>
        <dbReference type="ARBA" id="ARBA00023235"/>
    </source>
</evidence>
<dbReference type="GO" id="GO:0110051">
    <property type="term" value="P:metabolite repair"/>
    <property type="evidence" value="ECO:0007669"/>
    <property type="project" value="TreeGrafter"/>
</dbReference>
<evidence type="ECO:0000259" key="21">
    <source>
        <dbReference type="PROSITE" id="PS51385"/>
    </source>
</evidence>
<feature type="domain" description="YjeF C-terminal" evidence="20">
    <location>
        <begin position="228"/>
        <end position="513"/>
    </location>
</feature>
<proteinExistence type="inferred from homology"/>
<feature type="binding site" evidence="17">
    <location>
        <position position="263"/>
    </location>
    <ligand>
        <name>(6S)-NADPHX</name>
        <dbReference type="ChEBI" id="CHEBI:64076"/>
    </ligand>
</feature>
<dbReference type="Gene3D" id="3.40.1190.20">
    <property type="match status" value="1"/>
</dbReference>
<evidence type="ECO:0000256" key="6">
    <source>
        <dbReference type="ARBA" id="ARBA00022741"/>
    </source>
</evidence>
<feature type="binding site" evidence="18">
    <location>
        <begin position="135"/>
        <end position="141"/>
    </location>
    <ligand>
        <name>(6S)-NADPHX</name>
        <dbReference type="ChEBI" id="CHEBI:64076"/>
    </ligand>
</feature>
<feature type="binding site" evidence="18">
    <location>
        <position position="131"/>
    </location>
    <ligand>
        <name>K(+)</name>
        <dbReference type="ChEBI" id="CHEBI:29103"/>
    </ligand>
</feature>
<evidence type="ECO:0000256" key="17">
    <source>
        <dbReference type="HAMAP-Rule" id="MF_01965"/>
    </source>
</evidence>
<feature type="binding site" evidence="18">
    <location>
        <begin position="66"/>
        <end position="70"/>
    </location>
    <ligand>
        <name>(6S)-NADPHX</name>
        <dbReference type="ChEBI" id="CHEBI:64076"/>
    </ligand>
</feature>
<keyword evidence="6 17" id="KW-0547">Nucleotide-binding</keyword>
<dbReference type="GO" id="GO:0052855">
    <property type="term" value="F:ADP-dependent NAD(P)H-hydrate dehydratase activity"/>
    <property type="evidence" value="ECO:0007669"/>
    <property type="project" value="UniProtKB-UniRule"/>
</dbReference>
<evidence type="ECO:0000256" key="7">
    <source>
        <dbReference type="ARBA" id="ARBA00022840"/>
    </source>
</evidence>
<accession>A0A1E2V611</accession>
<keyword evidence="5 18" id="KW-0479">Metal-binding</keyword>
<dbReference type="HAMAP" id="MF_01966">
    <property type="entry name" value="NADHX_epimerase"/>
    <property type="match status" value="1"/>
</dbReference>
<dbReference type="CDD" id="cd01171">
    <property type="entry name" value="YXKO-related"/>
    <property type="match status" value="1"/>
</dbReference>
<evidence type="ECO:0000256" key="3">
    <source>
        <dbReference type="ARBA" id="ARBA00006001"/>
    </source>
</evidence>
<feature type="domain" description="YjeF N-terminal" evidence="21">
    <location>
        <begin position="20"/>
        <end position="221"/>
    </location>
</feature>
<dbReference type="SUPFAM" id="SSF64153">
    <property type="entry name" value="YjeF N-terminal domain-like"/>
    <property type="match status" value="1"/>
</dbReference>
<comment type="caution">
    <text evidence="18">Lacks conserved residue(s) required for the propagation of feature annotation.</text>
</comment>
<feature type="binding site" evidence="18">
    <location>
        <position position="67"/>
    </location>
    <ligand>
        <name>K(+)</name>
        <dbReference type="ChEBI" id="CHEBI:29103"/>
    </ligand>
</feature>
<evidence type="ECO:0000256" key="5">
    <source>
        <dbReference type="ARBA" id="ARBA00022723"/>
    </source>
</evidence>
<comment type="function">
    <text evidence="17">Catalyzes the dehydration of the S-form of NAD(P)HX at the expense of ADP, which is converted to AMP. Together with NAD(P)HX epimerase, which catalyzes the epimerization of the S- and R-forms, the enzyme allows the repair of both epimers of NAD(P)HX, a damaged form of NAD(P)H that is a result of enzymatic or heat-dependent hydration.</text>
</comment>
<dbReference type="STRING" id="197479.BFW38_01545"/>
<sequence length="514" mass="53850">MLIPLTHLKQSAPLWTAEGCQALDRHLIASGVVGFELMCRAGRAAWALIQQHWSPVPLSVFCGAGNNGGDGLVVAALAHQAGWPVRVVMMGAPEALHHEAAEAWDMAERVGVASVSLAAWQPVAHDELIIDALLGIGVKGAPRAPISEAIEQINDATHAVIALDAPSGLNVDTGHCAGECVRADMTITFIAVKPGLLTGQGPAVCGPVWWADLNSETVSAPRPPMGFVPSADVLSLPQRQATAHKGDHGHVLLLGGDHGMGGAVILAAQAALRSGAGLVRVLTRSEHVAPLLQRQPEVMVEPLPDDAFIDGVLVHNETLDMALDWADTVVIGPGLGRHEWGREVWRYICTHWQGPMVADADALYWWASGDMPSASLAAQTLMTPHPGEAARLLGMATRELQQNRFEAVEALLEQYHCGAVILKGAGSVVGPFSGAQRWMVCPWGNPGMATGGTGDVLSGICGALSAQGIALVHTAMVAVGVHARAGDCAAQQGQRGLVASDLIGFVRHLLNDPE</sequence>
<keyword evidence="23" id="KW-1185">Reference proteome</keyword>
<dbReference type="HAMAP" id="MF_01965">
    <property type="entry name" value="NADHX_dehydratase"/>
    <property type="match status" value="1"/>
</dbReference>
<dbReference type="GO" id="GO:0046872">
    <property type="term" value="F:metal ion binding"/>
    <property type="evidence" value="ECO:0007669"/>
    <property type="project" value="UniProtKB-UniRule"/>
</dbReference>
<feature type="binding site" evidence="18">
    <location>
        <position position="167"/>
    </location>
    <ligand>
        <name>K(+)</name>
        <dbReference type="ChEBI" id="CHEBI:29103"/>
    </ligand>
</feature>
<dbReference type="Pfam" id="PF01256">
    <property type="entry name" value="Carb_kinase"/>
    <property type="match status" value="1"/>
</dbReference>
<protein>
    <recommendedName>
        <fullName evidence="19">Bifunctional NAD(P)H-hydrate repair enzyme</fullName>
    </recommendedName>
    <alternativeName>
        <fullName evidence="19">Nicotinamide nucleotide repair protein</fullName>
    </alternativeName>
    <domain>
        <recommendedName>
            <fullName evidence="19">ADP-dependent (S)-NAD(P)H-hydrate dehydratase</fullName>
            <ecNumber evidence="19">4.2.1.136</ecNumber>
        </recommendedName>
        <alternativeName>
            <fullName evidence="19">ADP-dependent NAD(P)HX dehydratase</fullName>
        </alternativeName>
    </domain>
    <domain>
        <recommendedName>
            <fullName evidence="19">NAD(P)H-hydrate epimerase</fullName>
            <ecNumber evidence="19">5.1.99.6</ecNumber>
        </recommendedName>
    </domain>
</protein>
<comment type="catalytic activity">
    <reaction evidence="1 18 19">
        <text>(6R)-NADHX = (6S)-NADHX</text>
        <dbReference type="Rhea" id="RHEA:32215"/>
        <dbReference type="ChEBI" id="CHEBI:64074"/>
        <dbReference type="ChEBI" id="CHEBI:64075"/>
        <dbReference type="EC" id="5.1.99.6"/>
    </reaction>
</comment>
<gene>
    <name evidence="18" type="primary">nnrE</name>
    <name evidence="17" type="synonym">nnrD</name>
    <name evidence="22" type="ORF">BFW38_01545</name>
</gene>
<feature type="binding site" evidence="17">
    <location>
        <position position="334"/>
    </location>
    <ligand>
        <name>(6S)-NADPHX</name>
        <dbReference type="ChEBI" id="CHEBI:64076"/>
    </ligand>
</feature>
<keyword evidence="10 17" id="KW-0520">NAD</keyword>
<evidence type="ECO:0000256" key="15">
    <source>
        <dbReference type="ARBA" id="ARBA00048238"/>
    </source>
</evidence>
<evidence type="ECO:0000256" key="8">
    <source>
        <dbReference type="ARBA" id="ARBA00022857"/>
    </source>
</evidence>
<comment type="function">
    <text evidence="14 19">Bifunctional enzyme that catalyzes the epimerization of the S- and R-forms of NAD(P)HX and the dehydration of the S-form of NAD(P)HX at the expense of ADP, which is converted to AMP. This allows the repair of both epimers of NAD(P)HX, a damaged form of NAD(P)H that is a result of enzymatic or heat-dependent hydration.</text>
</comment>
<evidence type="ECO:0000313" key="23">
    <source>
        <dbReference type="Proteomes" id="UP000094291"/>
    </source>
</evidence>
<dbReference type="GO" id="GO:0046496">
    <property type="term" value="P:nicotinamide nucleotide metabolic process"/>
    <property type="evidence" value="ECO:0007669"/>
    <property type="project" value="UniProtKB-UniRule"/>
</dbReference>
<organism evidence="22 23">
    <name type="scientific">Terasakiispira papahanaumokuakeensis</name>
    <dbReference type="NCBI Taxonomy" id="197479"/>
    <lineage>
        <taxon>Bacteria</taxon>
        <taxon>Pseudomonadati</taxon>
        <taxon>Pseudomonadota</taxon>
        <taxon>Gammaproteobacteria</taxon>
        <taxon>Oceanospirillales</taxon>
        <taxon>Terasakiispira</taxon>
    </lineage>
</organism>
<dbReference type="NCBIfam" id="TIGR00196">
    <property type="entry name" value="yjeF_cterm"/>
    <property type="match status" value="1"/>
</dbReference>
<dbReference type="OrthoDB" id="9806925at2"/>
<evidence type="ECO:0000259" key="20">
    <source>
        <dbReference type="PROSITE" id="PS51383"/>
    </source>
</evidence>
<feature type="binding site" evidence="17">
    <location>
        <position position="385"/>
    </location>
    <ligand>
        <name>(6S)-NADPHX</name>
        <dbReference type="ChEBI" id="CHEBI:64076"/>
    </ligand>
</feature>
<dbReference type="RefSeq" id="WP_068996804.1">
    <property type="nucleotide sequence ID" value="NZ_MDTQ01000001.1"/>
</dbReference>
<dbReference type="PROSITE" id="PS51383">
    <property type="entry name" value="YJEF_C_3"/>
    <property type="match status" value="1"/>
</dbReference>
<comment type="catalytic activity">
    <reaction evidence="2 18 19">
        <text>(6R)-NADPHX = (6S)-NADPHX</text>
        <dbReference type="Rhea" id="RHEA:32227"/>
        <dbReference type="ChEBI" id="CHEBI:64076"/>
        <dbReference type="ChEBI" id="CHEBI:64077"/>
        <dbReference type="EC" id="5.1.99.6"/>
    </reaction>
</comment>
<dbReference type="PIRSF" id="PIRSF017184">
    <property type="entry name" value="Nnr"/>
    <property type="match status" value="1"/>
</dbReference>
<dbReference type="EC" id="4.2.1.136" evidence="19"/>
<comment type="similarity">
    <text evidence="17">Belongs to the NnrD/CARKD family.</text>
</comment>
<dbReference type="PANTHER" id="PTHR12592:SF0">
    <property type="entry name" value="ATP-DEPENDENT (S)-NAD(P)H-HYDRATE DEHYDRATASE"/>
    <property type="match status" value="1"/>
</dbReference>
<comment type="similarity">
    <text evidence="4 19">In the C-terminal section; belongs to the NnrD/CARKD family.</text>
</comment>
<dbReference type="Gene3D" id="3.40.50.10260">
    <property type="entry name" value="YjeF N-terminal domain"/>
    <property type="match status" value="1"/>
</dbReference>
<dbReference type="GO" id="GO:0052856">
    <property type="term" value="F:NAD(P)HX epimerase activity"/>
    <property type="evidence" value="ECO:0007669"/>
    <property type="project" value="UniProtKB-UniRule"/>
</dbReference>
<feature type="binding site" evidence="18">
    <location>
        <position position="164"/>
    </location>
    <ligand>
        <name>(6S)-NADPHX</name>
        <dbReference type="ChEBI" id="CHEBI:64076"/>
    </ligand>
</feature>
<dbReference type="EC" id="5.1.99.6" evidence="19"/>
<comment type="cofactor">
    <cofactor evidence="17">
        <name>Mg(2+)</name>
        <dbReference type="ChEBI" id="CHEBI:18420"/>
    </cofactor>
</comment>
<comment type="catalytic activity">
    <reaction evidence="16 17 19">
        <text>(6S)-NADPHX + ADP = AMP + phosphate + NADPH + H(+)</text>
        <dbReference type="Rhea" id="RHEA:32235"/>
        <dbReference type="ChEBI" id="CHEBI:15378"/>
        <dbReference type="ChEBI" id="CHEBI:43474"/>
        <dbReference type="ChEBI" id="CHEBI:57783"/>
        <dbReference type="ChEBI" id="CHEBI:64076"/>
        <dbReference type="ChEBI" id="CHEBI:456215"/>
        <dbReference type="ChEBI" id="CHEBI:456216"/>
        <dbReference type="EC" id="4.2.1.136"/>
    </reaction>
</comment>
<evidence type="ECO:0000256" key="4">
    <source>
        <dbReference type="ARBA" id="ARBA00009524"/>
    </source>
</evidence>
<dbReference type="PROSITE" id="PS51385">
    <property type="entry name" value="YJEF_N"/>
    <property type="match status" value="1"/>
</dbReference>
<evidence type="ECO:0000256" key="10">
    <source>
        <dbReference type="ARBA" id="ARBA00023027"/>
    </source>
</evidence>
<dbReference type="PANTHER" id="PTHR12592">
    <property type="entry name" value="ATP-DEPENDENT (S)-NAD(P)H-HYDRATE DEHYDRATASE FAMILY MEMBER"/>
    <property type="match status" value="1"/>
</dbReference>
<dbReference type="Proteomes" id="UP000094291">
    <property type="component" value="Unassembled WGS sequence"/>
</dbReference>
<dbReference type="GO" id="GO:0005524">
    <property type="term" value="F:ATP binding"/>
    <property type="evidence" value="ECO:0007669"/>
    <property type="project" value="UniProtKB-UniRule"/>
</dbReference>
<keyword evidence="9 18" id="KW-0630">Potassium</keyword>
<dbReference type="InterPro" id="IPR030677">
    <property type="entry name" value="Nnr"/>
</dbReference>
<comment type="similarity">
    <text evidence="18">Belongs to the NnrE/AIBP family.</text>
</comment>
<comment type="catalytic activity">
    <reaction evidence="15 17 19">
        <text>(6S)-NADHX + ADP = AMP + phosphate + NADH + H(+)</text>
        <dbReference type="Rhea" id="RHEA:32223"/>
        <dbReference type="ChEBI" id="CHEBI:15378"/>
        <dbReference type="ChEBI" id="CHEBI:43474"/>
        <dbReference type="ChEBI" id="CHEBI:57945"/>
        <dbReference type="ChEBI" id="CHEBI:64074"/>
        <dbReference type="ChEBI" id="CHEBI:456215"/>
        <dbReference type="ChEBI" id="CHEBI:456216"/>
        <dbReference type="EC" id="4.2.1.136"/>
    </reaction>
</comment>
<evidence type="ECO:0000313" key="22">
    <source>
        <dbReference type="EMBL" id="ODC02419.1"/>
    </source>
</evidence>
<evidence type="ECO:0000256" key="16">
    <source>
        <dbReference type="ARBA" id="ARBA00049209"/>
    </source>
</evidence>
<evidence type="ECO:0000256" key="2">
    <source>
        <dbReference type="ARBA" id="ARBA00000909"/>
    </source>
</evidence>
<keyword evidence="8 17" id="KW-0521">NADP</keyword>
<dbReference type="SUPFAM" id="SSF53613">
    <property type="entry name" value="Ribokinase-like"/>
    <property type="match status" value="1"/>
</dbReference>
<evidence type="ECO:0000256" key="19">
    <source>
        <dbReference type="PIRNR" id="PIRNR017184"/>
    </source>
</evidence>
<comment type="function">
    <text evidence="18">Catalyzes the epimerization of the S- and R-forms of NAD(P)HX, a damaged form of NAD(P)H that is a result of enzymatic or heat-dependent hydration. This is a prerequisite for the S-specific NAD(P)H-hydrate dehydratase to allow the repair of both epimers of NAD(P)HX.</text>
</comment>
<dbReference type="InterPro" id="IPR029056">
    <property type="entry name" value="Ribokinase-like"/>
</dbReference>
<keyword evidence="11 18" id="KW-0413">Isomerase</keyword>
<name>A0A1E2V611_9GAMM</name>
<evidence type="ECO:0000256" key="18">
    <source>
        <dbReference type="HAMAP-Rule" id="MF_01966"/>
    </source>
</evidence>
<dbReference type="InterPro" id="IPR036652">
    <property type="entry name" value="YjeF_N_dom_sf"/>
</dbReference>
<evidence type="ECO:0000256" key="12">
    <source>
        <dbReference type="ARBA" id="ARBA00023239"/>
    </source>
</evidence>
<dbReference type="InterPro" id="IPR000631">
    <property type="entry name" value="CARKD"/>
</dbReference>
<dbReference type="AlphaFoldDB" id="A0A1E2V611"/>
<keyword evidence="13" id="KW-0511">Multifunctional enzyme</keyword>
<comment type="subunit">
    <text evidence="17">Homotetramer.</text>
</comment>
<dbReference type="NCBIfam" id="TIGR00197">
    <property type="entry name" value="yjeF_nterm"/>
    <property type="match status" value="1"/>
</dbReference>
<comment type="caution">
    <text evidence="22">The sequence shown here is derived from an EMBL/GenBank/DDBJ whole genome shotgun (WGS) entry which is preliminary data.</text>
</comment>
<evidence type="ECO:0000256" key="13">
    <source>
        <dbReference type="ARBA" id="ARBA00023268"/>
    </source>
</evidence>
<keyword evidence="7 17" id="KW-0067">ATP-binding</keyword>
<feature type="binding site" evidence="17">
    <location>
        <position position="454"/>
    </location>
    <ligand>
        <name>AMP</name>
        <dbReference type="ChEBI" id="CHEBI:456215"/>
    </ligand>
</feature>
<keyword evidence="12 17" id="KW-0456">Lyase</keyword>
<comment type="similarity">
    <text evidence="3 19">In the N-terminal section; belongs to the NnrE/AIBP family.</text>
</comment>
<reference evidence="22 23" key="1">
    <citation type="submission" date="2016-08" db="EMBL/GenBank/DDBJ databases">
        <authorList>
            <person name="Seilhamer J.J."/>
        </authorList>
    </citation>
    <scope>NUCLEOTIDE SEQUENCE [LARGE SCALE GENOMIC DNA]</scope>
    <source>
        <strain evidence="22 23">PH27A</strain>
    </source>
</reference>
<evidence type="ECO:0000256" key="14">
    <source>
        <dbReference type="ARBA" id="ARBA00025153"/>
    </source>
</evidence>
<dbReference type="Pfam" id="PF03853">
    <property type="entry name" value="YjeF_N"/>
    <property type="match status" value="1"/>
</dbReference>
<evidence type="ECO:0000256" key="9">
    <source>
        <dbReference type="ARBA" id="ARBA00022958"/>
    </source>
</evidence>